<name>A0A3M7Q8Y9_BRAPC</name>
<protein>
    <submittedName>
        <fullName evidence="2">Uncharacterized protein</fullName>
    </submittedName>
</protein>
<gene>
    <name evidence="2" type="ORF">BpHYR1_009722</name>
</gene>
<proteinExistence type="predicted"/>
<reference evidence="2 3" key="1">
    <citation type="journal article" date="2018" name="Sci. Rep.">
        <title>Genomic signatures of local adaptation to the degree of environmental predictability in rotifers.</title>
        <authorList>
            <person name="Franch-Gras L."/>
            <person name="Hahn C."/>
            <person name="Garcia-Roger E.M."/>
            <person name="Carmona M.J."/>
            <person name="Serra M."/>
            <person name="Gomez A."/>
        </authorList>
    </citation>
    <scope>NUCLEOTIDE SEQUENCE [LARGE SCALE GENOMIC DNA]</scope>
    <source>
        <strain evidence="2">HYR1</strain>
    </source>
</reference>
<comment type="caution">
    <text evidence="2">The sequence shown here is derived from an EMBL/GenBank/DDBJ whole genome shotgun (WGS) entry which is preliminary data.</text>
</comment>
<dbReference type="AlphaFoldDB" id="A0A3M7Q8Y9"/>
<accession>A0A3M7Q8Y9</accession>
<evidence type="ECO:0000256" key="1">
    <source>
        <dbReference type="SAM" id="MobiDB-lite"/>
    </source>
</evidence>
<feature type="compositionally biased region" description="Polar residues" evidence="1">
    <location>
        <begin position="66"/>
        <end position="76"/>
    </location>
</feature>
<evidence type="ECO:0000313" key="2">
    <source>
        <dbReference type="EMBL" id="RNA07699.1"/>
    </source>
</evidence>
<keyword evidence="3" id="KW-1185">Reference proteome</keyword>
<dbReference type="EMBL" id="REGN01006962">
    <property type="protein sequence ID" value="RNA07699.1"/>
    <property type="molecule type" value="Genomic_DNA"/>
</dbReference>
<evidence type="ECO:0000313" key="3">
    <source>
        <dbReference type="Proteomes" id="UP000276133"/>
    </source>
</evidence>
<sequence length="252" mass="28397">MEIESSWYKLSSTKCYSDSNPSLVSSLSPSSQLSSTSFESSLGDKMDKQSRLSPSSRPSESDHKSPQNQSLTTQAIKNPKPVHPGQYFSDESLATVNGNILKQYGLQNLINNSNQAYQMANNVADLYPNTQPTGVQNLHQNSAHFSYHQNQSQHFANQFHQQSQINFANANNEINSDESDDDRNRFKNSNSTTVEGTISVFFNRNLGTTVDKDNKFFYESIFTITAKFLLIKKIKSQYHKIKLSVQNEVFGN</sequence>
<feature type="region of interest" description="Disordered" evidence="1">
    <location>
        <begin position="1"/>
        <end position="88"/>
    </location>
</feature>
<organism evidence="2 3">
    <name type="scientific">Brachionus plicatilis</name>
    <name type="common">Marine rotifer</name>
    <name type="synonym">Brachionus muelleri</name>
    <dbReference type="NCBI Taxonomy" id="10195"/>
    <lineage>
        <taxon>Eukaryota</taxon>
        <taxon>Metazoa</taxon>
        <taxon>Spiralia</taxon>
        <taxon>Gnathifera</taxon>
        <taxon>Rotifera</taxon>
        <taxon>Eurotatoria</taxon>
        <taxon>Monogononta</taxon>
        <taxon>Pseudotrocha</taxon>
        <taxon>Ploima</taxon>
        <taxon>Brachionidae</taxon>
        <taxon>Brachionus</taxon>
    </lineage>
</organism>
<dbReference type="Proteomes" id="UP000276133">
    <property type="component" value="Unassembled WGS sequence"/>
</dbReference>
<feature type="compositionally biased region" description="Low complexity" evidence="1">
    <location>
        <begin position="17"/>
        <end position="41"/>
    </location>
</feature>